<evidence type="ECO:0000256" key="6">
    <source>
        <dbReference type="ARBA" id="ARBA00022605"/>
    </source>
</evidence>
<keyword evidence="10 17" id="KW-0418">Kinase</keyword>
<dbReference type="Pfam" id="PF00696">
    <property type="entry name" value="AA_kinase"/>
    <property type="match status" value="1"/>
</dbReference>
<dbReference type="CDD" id="cd07079">
    <property type="entry name" value="ALDH_F18-19_ProA-GPR"/>
    <property type="match status" value="1"/>
</dbReference>
<dbReference type="FunFam" id="3.40.1160.10:FF:000006">
    <property type="entry name" value="Glutamate 5-kinase"/>
    <property type="match status" value="1"/>
</dbReference>
<keyword evidence="8 17" id="KW-0808">Transferase</keyword>
<dbReference type="NCBIfam" id="TIGR00407">
    <property type="entry name" value="proA"/>
    <property type="match status" value="1"/>
</dbReference>
<keyword evidence="9 17" id="KW-0547">Nucleotide-binding</keyword>
<comment type="similarity">
    <text evidence="4 17">In the N-terminal section; belongs to the glutamate 5-kinase family.</text>
</comment>
<dbReference type="PRINTS" id="PR00474">
    <property type="entry name" value="GLU5KINASE"/>
</dbReference>
<evidence type="ECO:0000256" key="14">
    <source>
        <dbReference type="ARBA" id="ARBA00023268"/>
    </source>
</evidence>
<dbReference type="FunFam" id="3.40.309.10:FF:000015">
    <property type="entry name" value="Delta-1-pyrroline-5-carboxylate synthase"/>
    <property type="match status" value="1"/>
</dbReference>
<dbReference type="PROSITE" id="PS00902">
    <property type="entry name" value="GLUTAMATE_5_KINASE"/>
    <property type="match status" value="1"/>
</dbReference>
<dbReference type="PIRSF" id="PIRSF036429">
    <property type="entry name" value="P5C_syn"/>
    <property type="match status" value="1"/>
</dbReference>
<evidence type="ECO:0000256" key="16">
    <source>
        <dbReference type="ARBA" id="ARBA00049141"/>
    </source>
</evidence>
<dbReference type="NCBIfam" id="NF001221">
    <property type="entry name" value="PRK00197.1"/>
    <property type="match status" value="1"/>
</dbReference>
<organism evidence="21 22">
    <name type="scientific">Mytilus galloprovincialis</name>
    <name type="common">Mediterranean mussel</name>
    <dbReference type="NCBI Taxonomy" id="29158"/>
    <lineage>
        <taxon>Eukaryota</taxon>
        <taxon>Metazoa</taxon>
        <taxon>Spiralia</taxon>
        <taxon>Lophotrochozoa</taxon>
        <taxon>Mollusca</taxon>
        <taxon>Bivalvia</taxon>
        <taxon>Autobranchia</taxon>
        <taxon>Pteriomorphia</taxon>
        <taxon>Mytilida</taxon>
        <taxon>Mytiloidea</taxon>
        <taxon>Mytilidae</taxon>
        <taxon>Mytilinae</taxon>
        <taxon>Mytilus</taxon>
    </lineage>
</organism>
<dbReference type="InterPro" id="IPR001057">
    <property type="entry name" value="Glu/AcGlu_kinase"/>
</dbReference>
<comment type="catalytic activity">
    <reaction evidence="16 17">
        <text>L-glutamate + ATP = L-glutamyl 5-phosphate + ADP</text>
        <dbReference type="Rhea" id="RHEA:14877"/>
        <dbReference type="ChEBI" id="CHEBI:29985"/>
        <dbReference type="ChEBI" id="CHEBI:30616"/>
        <dbReference type="ChEBI" id="CHEBI:58274"/>
        <dbReference type="ChEBI" id="CHEBI:456216"/>
        <dbReference type="EC" id="2.7.2.11"/>
    </reaction>
</comment>
<dbReference type="SUPFAM" id="SSF53633">
    <property type="entry name" value="Carbamate kinase-like"/>
    <property type="match status" value="1"/>
</dbReference>
<dbReference type="HAMAP" id="MF_00412">
    <property type="entry name" value="ProA"/>
    <property type="match status" value="1"/>
</dbReference>
<feature type="domain" description="Aspartate/glutamate/uridylate kinase" evidence="20">
    <location>
        <begin position="82"/>
        <end position="335"/>
    </location>
</feature>
<dbReference type="NCBIfam" id="TIGR01092">
    <property type="entry name" value="P5CS"/>
    <property type="match status" value="1"/>
</dbReference>
<dbReference type="EC" id="2.7.2.11" evidence="17"/>
<evidence type="ECO:0000256" key="7">
    <source>
        <dbReference type="ARBA" id="ARBA00022650"/>
    </source>
</evidence>
<dbReference type="Gene3D" id="3.40.309.10">
    <property type="entry name" value="Aldehyde Dehydrogenase, Chain A, domain 2"/>
    <property type="match status" value="1"/>
</dbReference>
<feature type="region of interest" description="Disordered" evidence="18">
    <location>
        <begin position="789"/>
        <end position="810"/>
    </location>
</feature>
<dbReference type="GO" id="GO:0005739">
    <property type="term" value="C:mitochondrion"/>
    <property type="evidence" value="ECO:0007669"/>
    <property type="project" value="UniProtKB-UniRule"/>
</dbReference>
<evidence type="ECO:0000256" key="18">
    <source>
        <dbReference type="SAM" id="MobiDB-lite"/>
    </source>
</evidence>
<evidence type="ECO:0000259" key="20">
    <source>
        <dbReference type="Pfam" id="PF00696"/>
    </source>
</evidence>
<dbReference type="EC" id="1.2.1.41" evidence="17"/>
<dbReference type="InterPro" id="IPR016162">
    <property type="entry name" value="Ald_DH_N"/>
</dbReference>
<feature type="compositionally biased region" description="Acidic residues" evidence="18">
    <location>
        <begin position="799"/>
        <end position="810"/>
    </location>
</feature>
<dbReference type="EMBL" id="UYJE01003885">
    <property type="protein sequence ID" value="VDI23170.1"/>
    <property type="molecule type" value="Genomic_DNA"/>
</dbReference>
<dbReference type="InterPro" id="IPR000965">
    <property type="entry name" value="GPR_dom"/>
</dbReference>
<dbReference type="CDD" id="cd04256">
    <property type="entry name" value="AAK_P5CS_ProBA"/>
    <property type="match status" value="1"/>
</dbReference>
<dbReference type="InterPro" id="IPR020593">
    <property type="entry name" value="G-glutamylP_reductase_CS"/>
</dbReference>
<dbReference type="OrthoDB" id="1934954at2759"/>
<proteinExistence type="inferred from homology"/>
<evidence type="ECO:0000313" key="21">
    <source>
        <dbReference type="EMBL" id="VDI23170.1"/>
    </source>
</evidence>
<gene>
    <name evidence="21" type="ORF">MGAL_10B091555</name>
</gene>
<dbReference type="EMBL" id="UYJE01003885">
    <property type="protein sequence ID" value="VDI23169.1"/>
    <property type="molecule type" value="Genomic_DNA"/>
</dbReference>
<keyword evidence="12 17" id="KW-0521">NADP</keyword>
<keyword evidence="11 17" id="KW-0067">ATP-binding</keyword>
<evidence type="ECO:0000259" key="19">
    <source>
        <dbReference type="Pfam" id="PF00171"/>
    </source>
</evidence>
<name>A0A8B6DT57_MYTGA</name>
<evidence type="ECO:0000256" key="13">
    <source>
        <dbReference type="ARBA" id="ARBA00023002"/>
    </source>
</evidence>
<dbReference type="Gene3D" id="3.40.1160.10">
    <property type="entry name" value="Acetylglutamate kinase-like"/>
    <property type="match status" value="2"/>
</dbReference>
<comment type="pathway">
    <text evidence="2 17">Amino-acid biosynthesis; L-proline biosynthesis; L-glutamate 5-semialdehyde from L-glutamate: step 1/2.</text>
</comment>
<dbReference type="InterPro" id="IPR019797">
    <property type="entry name" value="Glutamate_5-kinase_CS"/>
</dbReference>
<comment type="pathway">
    <text evidence="1 17">Amino-acid biosynthesis; L-proline biosynthesis; L-glutamate 5-semialdehyde from L-glutamate: step 2/2.</text>
</comment>
<protein>
    <recommendedName>
        <fullName evidence="17">Delta-1-pyrroline-5-carboxylate synthase</fullName>
    </recommendedName>
    <domain>
        <recommendedName>
            <fullName evidence="17">Glutamate 5-kinase</fullName>
            <shortName evidence="17">GK</shortName>
            <ecNumber evidence="17">2.7.2.11</ecNumber>
        </recommendedName>
        <alternativeName>
            <fullName evidence="17">Gamma-glutamyl kinase</fullName>
        </alternativeName>
    </domain>
    <domain>
        <recommendedName>
            <fullName evidence="17">Gamma-glutamyl phosphate reductase</fullName>
            <shortName evidence="17">GPR</shortName>
            <ecNumber evidence="17">1.2.1.41</ecNumber>
        </recommendedName>
        <alternativeName>
            <fullName evidence="17">Glutamate-5-semialdehyde dehydrogenase</fullName>
        </alternativeName>
        <alternativeName>
            <fullName evidence="17">Glutamyl-gamma-semialdehyde dehydrogenase</fullName>
        </alternativeName>
    </domain>
</protein>
<dbReference type="AlphaFoldDB" id="A0A8B6DT57"/>
<dbReference type="InterPro" id="IPR041744">
    <property type="entry name" value="G5K_ProBA"/>
</dbReference>
<comment type="catalytic activity">
    <reaction evidence="15 17">
        <text>L-glutamate 5-semialdehyde + phosphate + NADP(+) = L-glutamyl 5-phosphate + NADPH + H(+)</text>
        <dbReference type="Rhea" id="RHEA:19541"/>
        <dbReference type="ChEBI" id="CHEBI:15378"/>
        <dbReference type="ChEBI" id="CHEBI:43474"/>
        <dbReference type="ChEBI" id="CHEBI:57783"/>
        <dbReference type="ChEBI" id="CHEBI:58066"/>
        <dbReference type="ChEBI" id="CHEBI:58274"/>
        <dbReference type="ChEBI" id="CHEBI:58349"/>
        <dbReference type="EC" id="1.2.1.41"/>
    </reaction>
</comment>
<evidence type="ECO:0000256" key="1">
    <source>
        <dbReference type="ARBA" id="ARBA00004985"/>
    </source>
</evidence>
<dbReference type="UniPathway" id="UPA00098">
    <property type="reaction ID" value="UER00359"/>
</dbReference>
<evidence type="ECO:0000256" key="2">
    <source>
        <dbReference type="ARBA" id="ARBA00005185"/>
    </source>
</evidence>
<dbReference type="PROSITE" id="PS01223">
    <property type="entry name" value="PROA"/>
    <property type="match status" value="1"/>
</dbReference>
<dbReference type="InterPro" id="IPR015590">
    <property type="entry name" value="Aldehyde_DH_dom"/>
</dbReference>
<keyword evidence="13 17" id="KW-0560">Oxidoreductase</keyword>
<dbReference type="SUPFAM" id="SSF53720">
    <property type="entry name" value="ALDH-like"/>
    <property type="match status" value="1"/>
</dbReference>
<comment type="similarity">
    <text evidence="3 17">In the C-terminal section; belongs to the gamma-glutamyl phosphate reductase family.</text>
</comment>
<keyword evidence="14" id="KW-0511">Multifunctional enzyme</keyword>
<dbReference type="Gene3D" id="3.40.605.10">
    <property type="entry name" value="Aldehyde Dehydrogenase, Chain A, domain 1"/>
    <property type="match status" value="1"/>
</dbReference>
<dbReference type="InterPro" id="IPR016163">
    <property type="entry name" value="Ald_DH_C"/>
</dbReference>
<evidence type="ECO:0000256" key="12">
    <source>
        <dbReference type="ARBA" id="ARBA00022857"/>
    </source>
</evidence>
<dbReference type="InterPro" id="IPR001048">
    <property type="entry name" value="Asp/Glu/Uridylate_kinase"/>
</dbReference>
<accession>A0A8B6DT57</accession>
<evidence type="ECO:0000256" key="3">
    <source>
        <dbReference type="ARBA" id="ARBA00006300"/>
    </source>
</evidence>
<evidence type="ECO:0000256" key="9">
    <source>
        <dbReference type="ARBA" id="ARBA00022741"/>
    </source>
</evidence>
<keyword evidence="6 17" id="KW-0028">Amino-acid biosynthesis</keyword>
<keyword evidence="22" id="KW-1185">Reference proteome</keyword>
<dbReference type="PANTHER" id="PTHR11063">
    <property type="entry name" value="GLUTAMATE SEMIALDEHYDE DEHYDROGENASE"/>
    <property type="match status" value="1"/>
</dbReference>
<dbReference type="InterPro" id="IPR005766">
    <property type="entry name" value="P5_carboxy_syn"/>
</dbReference>
<dbReference type="GO" id="GO:0005524">
    <property type="term" value="F:ATP binding"/>
    <property type="evidence" value="ECO:0007669"/>
    <property type="project" value="UniProtKB-UniRule"/>
</dbReference>
<dbReference type="Pfam" id="PF00171">
    <property type="entry name" value="Aldedh"/>
    <property type="match status" value="1"/>
</dbReference>
<evidence type="ECO:0000256" key="10">
    <source>
        <dbReference type="ARBA" id="ARBA00022777"/>
    </source>
</evidence>
<dbReference type="InterPro" id="IPR016161">
    <property type="entry name" value="Ald_DH/histidinol_DH"/>
</dbReference>
<evidence type="ECO:0000256" key="8">
    <source>
        <dbReference type="ARBA" id="ARBA00022679"/>
    </source>
</evidence>
<evidence type="ECO:0000313" key="22">
    <source>
        <dbReference type="Proteomes" id="UP000596742"/>
    </source>
</evidence>
<dbReference type="Proteomes" id="UP000596742">
    <property type="component" value="Unassembled WGS sequence"/>
</dbReference>
<comment type="caution">
    <text evidence="21">The sequence shown here is derived from an EMBL/GenBank/DDBJ whole genome shotgun (WGS) entry which is preliminary data.</text>
</comment>
<feature type="domain" description="Aldehyde dehydrogenase" evidence="19">
    <location>
        <begin position="362"/>
        <end position="640"/>
    </location>
</feature>
<evidence type="ECO:0000256" key="11">
    <source>
        <dbReference type="ARBA" id="ARBA00022840"/>
    </source>
</evidence>
<dbReference type="GO" id="GO:0004350">
    <property type="term" value="F:glutamate-5-semialdehyde dehydrogenase activity"/>
    <property type="evidence" value="ECO:0007669"/>
    <property type="project" value="UniProtKB-UniRule"/>
</dbReference>
<evidence type="ECO:0000256" key="5">
    <source>
        <dbReference type="ARBA" id="ARBA00022490"/>
    </source>
</evidence>
<dbReference type="NCBIfam" id="TIGR01027">
    <property type="entry name" value="proB"/>
    <property type="match status" value="1"/>
</dbReference>
<dbReference type="InterPro" id="IPR005715">
    <property type="entry name" value="Glu_5kinase/COase_Synthase"/>
</dbReference>
<dbReference type="GO" id="GO:0004349">
    <property type="term" value="F:glutamate 5-kinase activity"/>
    <property type="evidence" value="ECO:0007669"/>
    <property type="project" value="UniProtKB-UniRule"/>
</dbReference>
<sequence>MAQANTRLLKLWPHNTLCQCYQQSSWPALLSYHRNSHRHLSTVSNKPIQLYNQKSYPSISVFPKKFYSGINLSTRADLLEAKRVIIKLGSAVITREDECGLSLGRLACIIEQVAELQNQGKEMMMVTSGAIAFGKQKLQQEIIMSMSMRQTLTSADKNKQGLFIAPRACAAVGQSGLMSLYEAMFMQYGVKAAQVLITKPDIDDPESCKNLCGTLNELCRLKIIPILNTNDAVAPPPAPDKDLKGVISLKDNDSLSARLAREVRADLMVLMTDVNGIYTGPPGQIGSRLLHTYSPDDRTKVTFGAKSRVGLGGMESKVKAAEWALDNGVATVICNGNQDYAIRDIFAAKKIGTFFTKTESSAPVEVQAINAREGSRALQALTGEQRAIIINKLADLLLTRQTDILKANQIDVDKAYTDGVDDVLISRLVLNEKKLKTLHTGLKQIAKTCDSIVGRVTRRTQVAEGLELCQVTAPIGVLMVIFESRPDALPQVAALAISSANGLLLKGGKEASNSNKLLHELVEEALEPFVPKETVALVSRKEDIEDLLQMTNYIDLVIPRGSSDMIAKIQAASKGIPVLGHSEGVCHVYIDKEANHDMALKIVRDSKCDYPSACNAVETVLINKHLLKSTFFETLLDMLKSEGVKIYAGPRMSSVLKFGPPPAVSLHKEYGGLELTMEIVENTTEAVNHINKYSSSHTDVIITDNEHYASEFLKGVDSACVFHNASTRFADGYRFGLGAEVGISTTRIHARGPVGVEGLLTSKWLLQGHGQAAADFADGQEQFIHKSLPLDYSDKVSDSSDDDNSTEGQQ</sequence>
<keyword evidence="7 17" id="KW-0641">Proline biosynthesis</keyword>
<evidence type="ECO:0000256" key="4">
    <source>
        <dbReference type="ARBA" id="ARBA00009302"/>
    </source>
</evidence>
<keyword evidence="5" id="KW-0963">Cytoplasm</keyword>
<dbReference type="GO" id="GO:0055129">
    <property type="term" value="P:L-proline biosynthetic process"/>
    <property type="evidence" value="ECO:0007669"/>
    <property type="project" value="UniProtKB-UniRule"/>
</dbReference>
<evidence type="ECO:0000256" key="17">
    <source>
        <dbReference type="PIRNR" id="PIRNR036429"/>
    </source>
</evidence>
<dbReference type="PANTHER" id="PTHR11063:SF8">
    <property type="entry name" value="DELTA-1-PYRROLINE-5-CARBOXYLATE SYNTHASE"/>
    <property type="match status" value="1"/>
</dbReference>
<evidence type="ECO:0000256" key="15">
    <source>
        <dbReference type="ARBA" id="ARBA00049024"/>
    </source>
</evidence>
<dbReference type="InterPro" id="IPR036393">
    <property type="entry name" value="AceGlu_kinase-like_sf"/>
</dbReference>
<reference evidence="21" key="1">
    <citation type="submission" date="2018-11" db="EMBL/GenBank/DDBJ databases">
        <authorList>
            <person name="Alioto T."/>
            <person name="Alioto T."/>
        </authorList>
    </citation>
    <scope>NUCLEOTIDE SEQUENCE</scope>
</reference>